<dbReference type="RefSeq" id="WP_187671553.1">
    <property type="nucleotide sequence ID" value="NZ_CAJFCI010000050.1"/>
</dbReference>
<dbReference type="AlphaFoldDB" id="A0A7U7ENI7"/>
<keyword evidence="1" id="KW-0472">Membrane</keyword>
<keyword evidence="1" id="KW-1133">Transmembrane helix</keyword>
<evidence type="ECO:0000256" key="1">
    <source>
        <dbReference type="SAM" id="Phobius"/>
    </source>
</evidence>
<organism evidence="2 3">
    <name type="scientific">Zestomonas carbonaria</name>
    <dbReference type="NCBI Taxonomy" id="2762745"/>
    <lineage>
        <taxon>Bacteria</taxon>
        <taxon>Pseudomonadati</taxon>
        <taxon>Pseudomonadota</taxon>
        <taxon>Gammaproteobacteria</taxon>
        <taxon>Pseudomonadales</taxon>
        <taxon>Pseudomonadaceae</taxon>
        <taxon>Zestomonas</taxon>
    </lineage>
</organism>
<evidence type="ECO:0000313" key="2">
    <source>
        <dbReference type="EMBL" id="CAD5108229.1"/>
    </source>
</evidence>
<sequence length="138" mass="14244">MSRSRSTSRRQRGDALLEALIGILLMSIVGLGLVYTTSRVAVSQKDMNLQNLAVSQLRDLLQRNGSGSLDLCASAPNLLLPNQMVLPVTVAGCGSTLSASVTRTGEASPRQLTGLSGPLTLSVSDPALGGEIRVGGGL</sequence>
<keyword evidence="3" id="KW-1185">Reference proteome</keyword>
<dbReference type="EMBL" id="CAJFCI010000050">
    <property type="protein sequence ID" value="CAD5108229.1"/>
    <property type="molecule type" value="Genomic_DNA"/>
</dbReference>
<comment type="caution">
    <text evidence="2">The sequence shown here is derived from an EMBL/GenBank/DDBJ whole genome shotgun (WGS) entry which is preliminary data.</text>
</comment>
<keyword evidence="1" id="KW-0812">Transmembrane</keyword>
<gene>
    <name evidence="2" type="ORF">PSEWESI4_02514</name>
</gene>
<dbReference type="Proteomes" id="UP000583387">
    <property type="component" value="Unassembled WGS sequence"/>
</dbReference>
<accession>A0A7U7ENI7</accession>
<reference evidence="2 3" key="1">
    <citation type="submission" date="2020-08" db="EMBL/GenBank/DDBJ databases">
        <authorList>
            <person name="Criscuolo A."/>
        </authorList>
    </citation>
    <scope>NUCLEOTIDE SEQUENCE [LARGE SCALE GENOMIC DNA]</scope>
    <source>
        <strain evidence="2">CIP111764</strain>
    </source>
</reference>
<name>A0A7U7ENI7_9GAMM</name>
<proteinExistence type="predicted"/>
<evidence type="ECO:0000313" key="3">
    <source>
        <dbReference type="Proteomes" id="UP000583387"/>
    </source>
</evidence>
<feature type="transmembrane region" description="Helical" evidence="1">
    <location>
        <begin position="15"/>
        <end position="35"/>
    </location>
</feature>
<protein>
    <recommendedName>
        <fullName evidence="4">Type IV pilus assembly protein PilV</fullName>
    </recommendedName>
</protein>
<evidence type="ECO:0008006" key="4">
    <source>
        <dbReference type="Google" id="ProtNLM"/>
    </source>
</evidence>